<dbReference type="InterPro" id="IPR002182">
    <property type="entry name" value="NB-ARC"/>
</dbReference>
<evidence type="ECO:0000256" key="1">
    <source>
        <dbReference type="ARBA" id="ARBA00022737"/>
    </source>
</evidence>
<evidence type="ECO:0000313" key="8">
    <source>
        <dbReference type="Proteomes" id="UP001459277"/>
    </source>
</evidence>
<dbReference type="AlphaFoldDB" id="A0AAW2DEF2"/>
<dbReference type="Proteomes" id="UP001459277">
    <property type="component" value="Unassembled WGS sequence"/>
</dbReference>
<evidence type="ECO:0000259" key="5">
    <source>
        <dbReference type="Pfam" id="PF00931"/>
    </source>
</evidence>
<dbReference type="GO" id="GO:0005524">
    <property type="term" value="F:ATP binding"/>
    <property type="evidence" value="ECO:0007669"/>
    <property type="project" value="UniProtKB-KW"/>
</dbReference>
<dbReference type="SUPFAM" id="SSF52540">
    <property type="entry name" value="P-loop containing nucleoside triphosphate hydrolases"/>
    <property type="match status" value="1"/>
</dbReference>
<reference evidence="7 8" key="1">
    <citation type="submission" date="2024-01" db="EMBL/GenBank/DDBJ databases">
        <title>A telomere-to-telomere, gap-free genome of sweet tea (Lithocarpus litseifolius).</title>
        <authorList>
            <person name="Zhou J."/>
        </authorList>
    </citation>
    <scope>NUCLEOTIDE SEQUENCE [LARGE SCALE GENOMIC DNA]</scope>
    <source>
        <strain evidence="7">Zhou-2022a</strain>
        <tissue evidence="7">Leaf</tissue>
    </source>
</reference>
<dbReference type="InterPro" id="IPR041118">
    <property type="entry name" value="Rx_N"/>
</dbReference>
<evidence type="ECO:0000256" key="3">
    <source>
        <dbReference type="ARBA" id="ARBA00022821"/>
    </source>
</evidence>
<sequence>MVSHEVLEFFSRWNLNSEPLRKMRTTLSVINAVLNEAEEKQIKNPVVKEWVNKLKDAAYDAQDLLDEIATDAAVYKLKAEMKISANDGSGYNISVIPIVGMGGLGKTTLAQLVYNKKLVTECFDVRAWVCVSQEFDMLRITKTILEAVTSSIGDTDDLDLLQVRLNKSLVGKKFLIVLDGVWNENYLEWEVLRTPFKSGANGSKVILTTRNESVASIARTVRTYHLKPLTDEDCWLLFAKHAFGNRESTACSFEVPRSAQSFVRSANVIKFLKAEFHAILQASSSHKIEAFTTFHLMIIP</sequence>
<dbReference type="EMBL" id="JAZDWU010000003">
    <property type="protein sequence ID" value="KAL0007011.1"/>
    <property type="molecule type" value="Genomic_DNA"/>
</dbReference>
<dbReference type="InterPro" id="IPR027417">
    <property type="entry name" value="P-loop_NTPase"/>
</dbReference>
<comment type="caution">
    <text evidence="7">The sequence shown here is derived from an EMBL/GenBank/DDBJ whole genome shotgun (WGS) entry which is preliminary data.</text>
</comment>
<dbReference type="Pfam" id="PF18052">
    <property type="entry name" value="Rx_N"/>
    <property type="match status" value="1"/>
</dbReference>
<organism evidence="7 8">
    <name type="scientific">Lithocarpus litseifolius</name>
    <dbReference type="NCBI Taxonomy" id="425828"/>
    <lineage>
        <taxon>Eukaryota</taxon>
        <taxon>Viridiplantae</taxon>
        <taxon>Streptophyta</taxon>
        <taxon>Embryophyta</taxon>
        <taxon>Tracheophyta</taxon>
        <taxon>Spermatophyta</taxon>
        <taxon>Magnoliopsida</taxon>
        <taxon>eudicotyledons</taxon>
        <taxon>Gunneridae</taxon>
        <taxon>Pentapetalae</taxon>
        <taxon>rosids</taxon>
        <taxon>fabids</taxon>
        <taxon>Fagales</taxon>
        <taxon>Fagaceae</taxon>
        <taxon>Lithocarpus</taxon>
    </lineage>
</organism>
<dbReference type="PANTHER" id="PTHR36766:SF40">
    <property type="entry name" value="DISEASE RESISTANCE PROTEIN RGA3"/>
    <property type="match status" value="1"/>
</dbReference>
<protein>
    <recommendedName>
        <fullName evidence="9">Disease resistance RPP13-like protein 1</fullName>
    </recommendedName>
</protein>
<evidence type="ECO:0008006" key="9">
    <source>
        <dbReference type="Google" id="ProtNLM"/>
    </source>
</evidence>
<feature type="domain" description="NB-ARC" evidence="5">
    <location>
        <begin position="92"/>
        <end position="246"/>
    </location>
</feature>
<dbReference type="Pfam" id="PF00931">
    <property type="entry name" value="NB-ARC"/>
    <property type="match status" value="1"/>
</dbReference>
<dbReference type="FunFam" id="3.40.50.300:FF:001091">
    <property type="entry name" value="Probable disease resistance protein At1g61300"/>
    <property type="match status" value="1"/>
</dbReference>
<evidence type="ECO:0000313" key="7">
    <source>
        <dbReference type="EMBL" id="KAL0007011.1"/>
    </source>
</evidence>
<evidence type="ECO:0000259" key="6">
    <source>
        <dbReference type="Pfam" id="PF18052"/>
    </source>
</evidence>
<feature type="domain" description="Disease resistance N-terminal" evidence="6">
    <location>
        <begin position="18"/>
        <end position="76"/>
    </location>
</feature>
<keyword evidence="2" id="KW-0547">Nucleotide-binding</keyword>
<keyword evidence="3" id="KW-0611">Plant defense</keyword>
<evidence type="ECO:0000256" key="4">
    <source>
        <dbReference type="ARBA" id="ARBA00022840"/>
    </source>
</evidence>
<proteinExistence type="predicted"/>
<dbReference type="GO" id="GO:0006952">
    <property type="term" value="P:defense response"/>
    <property type="evidence" value="ECO:0007669"/>
    <property type="project" value="UniProtKB-KW"/>
</dbReference>
<dbReference type="PANTHER" id="PTHR36766">
    <property type="entry name" value="PLANT BROAD-SPECTRUM MILDEW RESISTANCE PROTEIN RPW8"/>
    <property type="match status" value="1"/>
</dbReference>
<dbReference type="PRINTS" id="PR00364">
    <property type="entry name" value="DISEASERSIST"/>
</dbReference>
<keyword evidence="1" id="KW-0677">Repeat</keyword>
<name>A0AAW2DEF2_9ROSI</name>
<dbReference type="Gene3D" id="3.40.50.300">
    <property type="entry name" value="P-loop containing nucleotide triphosphate hydrolases"/>
    <property type="match status" value="1"/>
</dbReference>
<keyword evidence="8" id="KW-1185">Reference proteome</keyword>
<accession>A0AAW2DEF2</accession>
<dbReference type="GO" id="GO:0043531">
    <property type="term" value="F:ADP binding"/>
    <property type="evidence" value="ECO:0007669"/>
    <property type="project" value="InterPro"/>
</dbReference>
<keyword evidence="4" id="KW-0067">ATP-binding</keyword>
<gene>
    <name evidence="7" type="ORF">SO802_008513</name>
</gene>
<evidence type="ECO:0000256" key="2">
    <source>
        <dbReference type="ARBA" id="ARBA00022741"/>
    </source>
</evidence>